<dbReference type="Proteomes" id="UP000037510">
    <property type="component" value="Unassembled WGS sequence"/>
</dbReference>
<evidence type="ECO:0000313" key="3">
    <source>
        <dbReference type="Proteomes" id="UP000037510"/>
    </source>
</evidence>
<dbReference type="CDD" id="cd23683">
    <property type="entry name" value="IFT52_CTD"/>
    <property type="match status" value="1"/>
</dbReference>
<name>A0A0L7L3J1_OPEBR</name>
<comment type="caution">
    <text evidence="2">The sequence shown here is derived from an EMBL/GenBank/DDBJ whole genome shotgun (WGS) entry which is preliminary data.</text>
</comment>
<proteinExistence type="predicted"/>
<accession>A0A0L7L3J1</accession>
<dbReference type="GO" id="GO:0005929">
    <property type="term" value="C:cilium"/>
    <property type="evidence" value="ECO:0007669"/>
    <property type="project" value="TreeGrafter"/>
</dbReference>
<gene>
    <name evidence="2" type="ORF">OBRU01_16122</name>
</gene>
<evidence type="ECO:0000313" key="2">
    <source>
        <dbReference type="EMBL" id="KOB69985.1"/>
    </source>
</evidence>
<dbReference type="AlphaFoldDB" id="A0A0L7L3J1"/>
<dbReference type="EMBL" id="JTDY01003193">
    <property type="protein sequence ID" value="KOB69985.1"/>
    <property type="molecule type" value="Genomic_DNA"/>
</dbReference>
<evidence type="ECO:0000259" key="1">
    <source>
        <dbReference type="Pfam" id="PF23355"/>
    </source>
</evidence>
<feature type="non-terminal residue" evidence="2">
    <location>
        <position position="1"/>
    </location>
</feature>
<protein>
    <submittedName>
        <fullName evidence="2">Putative Intraflagellar transport 52-like protein</fullName>
    </submittedName>
</protein>
<keyword evidence="2" id="KW-0966">Cell projection</keyword>
<feature type="domain" description="IFT52 GIFT" evidence="1">
    <location>
        <begin position="34"/>
        <end position="64"/>
    </location>
</feature>
<feature type="non-terminal residue" evidence="2">
    <location>
        <position position="189"/>
    </location>
</feature>
<dbReference type="GO" id="GO:0060271">
    <property type="term" value="P:cilium assembly"/>
    <property type="evidence" value="ECO:0007669"/>
    <property type="project" value="TreeGrafter"/>
</dbReference>
<dbReference type="InterPro" id="IPR055458">
    <property type="entry name" value="IFT52_GIFT"/>
</dbReference>
<organism evidence="2 3">
    <name type="scientific">Operophtera brumata</name>
    <name type="common">Winter moth</name>
    <name type="synonym">Phalaena brumata</name>
    <dbReference type="NCBI Taxonomy" id="104452"/>
    <lineage>
        <taxon>Eukaryota</taxon>
        <taxon>Metazoa</taxon>
        <taxon>Ecdysozoa</taxon>
        <taxon>Arthropoda</taxon>
        <taxon>Hexapoda</taxon>
        <taxon>Insecta</taxon>
        <taxon>Pterygota</taxon>
        <taxon>Neoptera</taxon>
        <taxon>Endopterygota</taxon>
        <taxon>Lepidoptera</taxon>
        <taxon>Glossata</taxon>
        <taxon>Ditrysia</taxon>
        <taxon>Geometroidea</taxon>
        <taxon>Geometridae</taxon>
        <taxon>Larentiinae</taxon>
        <taxon>Operophtera</taxon>
    </lineage>
</organism>
<dbReference type="PANTHER" id="PTHR12969:SF7">
    <property type="entry name" value="INTRAFLAGELLAR TRANSPORT PROTEIN 52 HOMOLOG"/>
    <property type="match status" value="1"/>
</dbReference>
<dbReference type="GO" id="GO:0042073">
    <property type="term" value="P:intraciliary transport"/>
    <property type="evidence" value="ECO:0007669"/>
    <property type="project" value="TreeGrafter"/>
</dbReference>
<keyword evidence="2" id="KW-0282">Flagellum</keyword>
<dbReference type="GO" id="GO:0030992">
    <property type="term" value="C:intraciliary transport particle B"/>
    <property type="evidence" value="ECO:0007669"/>
    <property type="project" value="TreeGrafter"/>
</dbReference>
<reference evidence="2 3" key="1">
    <citation type="journal article" date="2015" name="Genome Biol. Evol.">
        <title>The genome of winter moth (Operophtera brumata) provides a genomic perspective on sexual dimorphism and phenology.</title>
        <authorList>
            <person name="Derks M.F."/>
            <person name="Smit S."/>
            <person name="Salis L."/>
            <person name="Schijlen E."/>
            <person name="Bossers A."/>
            <person name="Mateman C."/>
            <person name="Pijl A.S."/>
            <person name="de Ridder D."/>
            <person name="Groenen M.A."/>
            <person name="Visser M.E."/>
            <person name="Megens H.J."/>
        </authorList>
    </citation>
    <scope>NUCLEOTIDE SEQUENCE [LARGE SCALE GENOMIC DNA]</scope>
    <source>
        <strain evidence="2">WM2013NL</strain>
        <tissue evidence="2">Head and thorax</tissue>
    </source>
</reference>
<sequence>NRDELSPNILQDVKILVVPGPQNVFTDDELSCLKNCVVRAKYHKFYHPKECHISNGILNRAFTKHSECNDLIREVVFNYLGGAAELHLNPVDVEDPDPATAPPPRLAHLHPHALFTWRLFSLNLAHLPEVLGLYNAIGLENELEYYIRECGRVVRLSKALPPEEGTSGKIILHQLALQLATFKKIAPRD</sequence>
<dbReference type="PANTHER" id="PTHR12969">
    <property type="entry name" value="NGD5/OSM-6/IFT52"/>
    <property type="match status" value="1"/>
</dbReference>
<keyword evidence="3" id="KW-1185">Reference proteome</keyword>
<dbReference type="InterPro" id="IPR039975">
    <property type="entry name" value="IFT52"/>
</dbReference>
<dbReference type="GO" id="GO:0005814">
    <property type="term" value="C:centriole"/>
    <property type="evidence" value="ECO:0007669"/>
    <property type="project" value="TreeGrafter"/>
</dbReference>
<dbReference type="STRING" id="104452.A0A0L7L3J1"/>
<keyword evidence="2" id="KW-0969">Cilium</keyword>
<dbReference type="Pfam" id="PF23355">
    <property type="entry name" value="IFT52_GIFT"/>
    <property type="match status" value="1"/>
</dbReference>
<dbReference type="Gene3D" id="6.10.250.2800">
    <property type="match status" value="1"/>
</dbReference>